<dbReference type="Pfam" id="PF00293">
    <property type="entry name" value="NUDIX"/>
    <property type="match status" value="1"/>
</dbReference>
<dbReference type="AlphaFoldDB" id="A0A0C5VMM6"/>
<dbReference type="GO" id="GO:0005829">
    <property type="term" value="C:cytosol"/>
    <property type="evidence" value="ECO:0007669"/>
    <property type="project" value="TreeGrafter"/>
</dbReference>
<dbReference type="Gene3D" id="3.90.79.20">
    <property type="match status" value="1"/>
</dbReference>
<evidence type="ECO:0000256" key="4">
    <source>
        <dbReference type="ARBA" id="ARBA00012381"/>
    </source>
</evidence>
<dbReference type="PANTHER" id="PTHR42904:SF6">
    <property type="entry name" value="NAD-CAPPED RNA HYDROLASE NUDT12"/>
    <property type="match status" value="1"/>
</dbReference>
<evidence type="ECO:0000256" key="3">
    <source>
        <dbReference type="ARBA" id="ARBA00009595"/>
    </source>
</evidence>
<reference evidence="11 12" key="1">
    <citation type="submission" date="2014-01" db="EMBL/GenBank/DDBJ databases">
        <title>Full genme sequencing of cellulolytic bacterium Gynuella sunshinyii YC6258T gen. nov., sp. nov.</title>
        <authorList>
            <person name="Khan H."/>
            <person name="Chung E.J."/>
            <person name="Chung Y.R."/>
        </authorList>
    </citation>
    <scope>NUCLEOTIDE SEQUENCE [LARGE SCALE GENOMIC DNA]</scope>
    <source>
        <strain evidence="11 12">YC6258</strain>
    </source>
</reference>
<keyword evidence="7" id="KW-0460">Magnesium</keyword>
<dbReference type="InterPro" id="IPR049734">
    <property type="entry name" value="NudC-like_C"/>
</dbReference>
<dbReference type="InterPro" id="IPR000086">
    <property type="entry name" value="NUDIX_hydrolase_dom"/>
</dbReference>
<dbReference type="InterPro" id="IPR015797">
    <property type="entry name" value="NUDIX_hydrolase-like_dom_sf"/>
</dbReference>
<comment type="cofactor">
    <cofactor evidence="2">
        <name>Zn(2+)</name>
        <dbReference type="ChEBI" id="CHEBI:29105"/>
    </cofactor>
</comment>
<comment type="cofactor">
    <cofactor evidence="1">
        <name>Mg(2+)</name>
        <dbReference type="ChEBI" id="CHEBI:18420"/>
    </cofactor>
</comment>
<dbReference type="EMBL" id="CP007142">
    <property type="protein sequence ID" value="AJQ94593.1"/>
    <property type="molecule type" value="Genomic_DNA"/>
</dbReference>
<comment type="catalytic activity">
    <reaction evidence="9">
        <text>a 5'-end NAD(+)-phospho-ribonucleoside in mRNA + H2O = a 5'-end phospho-adenosine-phospho-ribonucleoside in mRNA + beta-nicotinamide D-ribonucleotide + 2 H(+)</text>
        <dbReference type="Rhea" id="RHEA:60876"/>
        <dbReference type="Rhea" id="RHEA-COMP:15698"/>
        <dbReference type="Rhea" id="RHEA-COMP:15719"/>
        <dbReference type="ChEBI" id="CHEBI:14649"/>
        <dbReference type="ChEBI" id="CHEBI:15377"/>
        <dbReference type="ChEBI" id="CHEBI:15378"/>
        <dbReference type="ChEBI" id="CHEBI:144029"/>
        <dbReference type="ChEBI" id="CHEBI:144051"/>
    </reaction>
    <physiologicalReaction direction="left-to-right" evidence="9">
        <dbReference type="Rhea" id="RHEA:60877"/>
    </physiologicalReaction>
</comment>
<dbReference type="GO" id="GO:0019677">
    <property type="term" value="P:NAD+ catabolic process"/>
    <property type="evidence" value="ECO:0007669"/>
    <property type="project" value="TreeGrafter"/>
</dbReference>
<dbReference type="Proteomes" id="UP000032266">
    <property type="component" value="Chromosome"/>
</dbReference>
<evidence type="ECO:0000256" key="8">
    <source>
        <dbReference type="ARBA" id="ARBA00023027"/>
    </source>
</evidence>
<dbReference type="KEGG" id="gsn:YC6258_02555"/>
<evidence type="ECO:0000259" key="10">
    <source>
        <dbReference type="PROSITE" id="PS51462"/>
    </source>
</evidence>
<gene>
    <name evidence="11" type="ORF">YC6258_02555</name>
</gene>
<dbReference type="EC" id="3.6.1.22" evidence="4"/>
<keyword evidence="8" id="KW-0520">NAD</keyword>
<feature type="domain" description="Nudix hydrolase" evidence="10">
    <location>
        <begin position="144"/>
        <end position="272"/>
    </location>
</feature>
<dbReference type="InterPro" id="IPR050241">
    <property type="entry name" value="NAD-cap_RNA_hydrolase_NudC"/>
</dbReference>
<dbReference type="CDD" id="cd03429">
    <property type="entry name" value="NUDIX_NADH_pyrophosphatase_Nudt13"/>
    <property type="match status" value="1"/>
</dbReference>
<dbReference type="SUPFAM" id="SSF55811">
    <property type="entry name" value="Nudix"/>
    <property type="match status" value="1"/>
</dbReference>
<dbReference type="PANTHER" id="PTHR42904">
    <property type="entry name" value="NUDIX HYDROLASE, NUDC SUBFAMILY"/>
    <property type="match status" value="1"/>
</dbReference>
<evidence type="ECO:0000313" key="11">
    <source>
        <dbReference type="EMBL" id="AJQ94593.1"/>
    </source>
</evidence>
<dbReference type="NCBIfam" id="NF001299">
    <property type="entry name" value="PRK00241.1"/>
    <property type="match status" value="1"/>
</dbReference>
<comment type="similarity">
    <text evidence="3">Belongs to the Nudix hydrolase family. NudC subfamily.</text>
</comment>
<evidence type="ECO:0000313" key="12">
    <source>
        <dbReference type="Proteomes" id="UP000032266"/>
    </source>
</evidence>
<keyword evidence="6 11" id="KW-0378">Hydrolase</keyword>
<dbReference type="PATRIC" id="fig|1445510.3.peg.2510"/>
<dbReference type="InterPro" id="IPR020084">
    <property type="entry name" value="NUDIX_hydrolase_CS"/>
</dbReference>
<dbReference type="GO" id="GO:0046872">
    <property type="term" value="F:metal ion binding"/>
    <property type="evidence" value="ECO:0007669"/>
    <property type="project" value="UniProtKB-KW"/>
</dbReference>
<dbReference type="GO" id="GO:0035529">
    <property type="term" value="F:NADH pyrophosphatase activity"/>
    <property type="evidence" value="ECO:0007669"/>
    <property type="project" value="TreeGrafter"/>
</dbReference>
<accession>A0A0C5VMM6</accession>
<dbReference type="HOGENOM" id="CLU_037162_0_1_6"/>
<dbReference type="OrthoDB" id="9791656at2"/>
<proteinExistence type="inferred from homology"/>
<evidence type="ECO:0000256" key="7">
    <source>
        <dbReference type="ARBA" id="ARBA00022842"/>
    </source>
</evidence>
<organism evidence="11 12">
    <name type="scientific">Gynuella sunshinyii YC6258</name>
    <dbReference type="NCBI Taxonomy" id="1445510"/>
    <lineage>
        <taxon>Bacteria</taxon>
        <taxon>Pseudomonadati</taxon>
        <taxon>Pseudomonadota</taxon>
        <taxon>Gammaproteobacteria</taxon>
        <taxon>Oceanospirillales</taxon>
        <taxon>Saccharospirillaceae</taxon>
        <taxon>Gynuella</taxon>
    </lineage>
</organism>
<name>A0A0C5VMM6_9GAMM</name>
<keyword evidence="12" id="KW-1185">Reference proteome</keyword>
<dbReference type="PROSITE" id="PS00893">
    <property type="entry name" value="NUDIX_BOX"/>
    <property type="match status" value="1"/>
</dbReference>
<evidence type="ECO:0000256" key="9">
    <source>
        <dbReference type="ARBA" id="ARBA00023679"/>
    </source>
</evidence>
<evidence type="ECO:0000256" key="1">
    <source>
        <dbReference type="ARBA" id="ARBA00001946"/>
    </source>
</evidence>
<protein>
    <recommendedName>
        <fullName evidence="4">NAD(+) diphosphatase</fullName>
        <ecNumber evidence="4">3.6.1.22</ecNumber>
    </recommendedName>
</protein>
<dbReference type="PROSITE" id="PS51462">
    <property type="entry name" value="NUDIX"/>
    <property type="match status" value="1"/>
</dbReference>
<dbReference type="STRING" id="1445510.YC6258_02555"/>
<evidence type="ECO:0000256" key="2">
    <source>
        <dbReference type="ARBA" id="ARBA00001947"/>
    </source>
</evidence>
<dbReference type="RefSeq" id="WP_052830221.1">
    <property type="nucleotide sequence ID" value="NZ_CP007142.1"/>
</dbReference>
<dbReference type="GO" id="GO:0110153">
    <property type="term" value="F:RNA NAD-cap (NMN-forming) hydrolase activity"/>
    <property type="evidence" value="ECO:0007669"/>
    <property type="project" value="RHEA"/>
</dbReference>
<dbReference type="Gene3D" id="3.90.79.10">
    <property type="entry name" value="Nucleoside Triphosphate Pyrophosphohydrolase"/>
    <property type="match status" value="1"/>
</dbReference>
<evidence type="ECO:0000256" key="5">
    <source>
        <dbReference type="ARBA" id="ARBA00022723"/>
    </source>
</evidence>
<dbReference type="GO" id="GO:0006742">
    <property type="term" value="P:NADP+ catabolic process"/>
    <property type="evidence" value="ECO:0007669"/>
    <property type="project" value="TreeGrafter"/>
</dbReference>
<sequence>MLYQLDETYWSIDFQEKHDLAAGNILLFQGGNLIVPASGDLVLQAQDILNIEVDSVGYIASLQDVPWFAGWLDESYELPEGWGVVTVRDVAQQNEQAFAMVSRAVQLHTWRQDHRFCGRCGHRTRYFDHEPGAHCDYCGLTAYPRISPCVIVLVYRGEEVLLANGVRHKDSGMYSTLAGFVEAGESAEQAVYREILEEVGVRVKNIRYLNSQTWPFPHQLMLGYEAEYESGDIQIQEHEIVDARWFHIEDLPKYAPNLSIAGWMIERHRENIRLVKK</sequence>
<keyword evidence="5" id="KW-0479">Metal-binding</keyword>
<evidence type="ECO:0000256" key="6">
    <source>
        <dbReference type="ARBA" id="ARBA00022801"/>
    </source>
</evidence>